<dbReference type="EMBL" id="UYSG01001859">
    <property type="protein sequence ID" value="VDL52491.1"/>
    <property type="molecule type" value="Genomic_DNA"/>
</dbReference>
<reference evidence="6 8" key="2">
    <citation type="submission" date="2018-11" db="EMBL/GenBank/DDBJ databases">
        <authorList>
            <consortium name="Pathogen Informatics"/>
        </authorList>
    </citation>
    <scope>NUCLEOTIDE SEQUENCE [LARGE SCALE GENOMIC DNA]</scope>
</reference>
<evidence type="ECO:0000256" key="1">
    <source>
        <dbReference type="ARBA" id="ARBA00004642"/>
    </source>
</evidence>
<name>A0A0R3SI64_HYMDI</name>
<gene>
    <name evidence="6" type="ORF">HDID_LOCUS4626</name>
    <name evidence="7" type="ORF">WMSIL1_LOCUS2033</name>
</gene>
<evidence type="ECO:0000256" key="2">
    <source>
        <dbReference type="ARBA" id="ARBA00022884"/>
    </source>
</evidence>
<dbReference type="GO" id="GO:0005654">
    <property type="term" value="C:nucleoplasm"/>
    <property type="evidence" value="ECO:0007669"/>
    <property type="project" value="UniProtKB-SubCell"/>
</dbReference>
<evidence type="ECO:0000256" key="3">
    <source>
        <dbReference type="ARBA" id="ARBA00023242"/>
    </source>
</evidence>
<dbReference type="InterPro" id="IPR012677">
    <property type="entry name" value="Nucleotide-bd_a/b_plait_sf"/>
</dbReference>
<reference evidence="7 9" key="3">
    <citation type="submission" date="2019-07" db="EMBL/GenBank/DDBJ databases">
        <authorList>
            <person name="Jastrzebski P J."/>
            <person name="Paukszto L."/>
            <person name="Jastrzebski P J."/>
        </authorList>
    </citation>
    <scope>NUCLEOTIDE SEQUENCE [LARGE SCALE GENOMIC DNA]</scope>
    <source>
        <strain evidence="7 9">WMS-il1</strain>
    </source>
</reference>
<dbReference type="SUPFAM" id="SSF54928">
    <property type="entry name" value="RNA-binding domain, RBD"/>
    <property type="match status" value="1"/>
</dbReference>
<dbReference type="WBParaSite" id="HDID_0000462901-mRNA-1">
    <property type="protein sequence ID" value="HDID_0000462901-mRNA-1"/>
    <property type="gene ID" value="HDID_0000462901"/>
</dbReference>
<dbReference type="Proteomes" id="UP000274504">
    <property type="component" value="Unassembled WGS sequence"/>
</dbReference>
<dbReference type="InterPro" id="IPR000504">
    <property type="entry name" value="RRM_dom"/>
</dbReference>
<evidence type="ECO:0000313" key="6">
    <source>
        <dbReference type="EMBL" id="VDL52491.1"/>
    </source>
</evidence>
<dbReference type="OrthoDB" id="407442at2759"/>
<comment type="subcellular location">
    <subcellularLocation>
        <location evidence="1">Nucleus</location>
        <location evidence="1">Nucleoplasm</location>
    </subcellularLocation>
</comment>
<reference evidence="10" key="1">
    <citation type="submission" date="2017-02" db="UniProtKB">
        <authorList>
            <consortium name="WormBaseParasite"/>
        </authorList>
    </citation>
    <scope>IDENTIFICATION</scope>
</reference>
<dbReference type="PANTHER" id="PTHR13798">
    <property type="entry name" value="RNA BINDING MOTIF RBM PROTEIN -RELATED"/>
    <property type="match status" value="1"/>
</dbReference>
<dbReference type="GO" id="GO:0000381">
    <property type="term" value="P:regulation of alternative mRNA splicing, via spliceosome"/>
    <property type="evidence" value="ECO:0007669"/>
    <property type="project" value="TreeGrafter"/>
</dbReference>
<dbReference type="STRING" id="6216.A0A0R3SI64"/>
<evidence type="ECO:0000259" key="5">
    <source>
        <dbReference type="PROSITE" id="PS50102"/>
    </source>
</evidence>
<dbReference type="Gene3D" id="3.30.70.330">
    <property type="match status" value="1"/>
</dbReference>
<dbReference type="EMBL" id="CABIJS010000050">
    <property type="protein sequence ID" value="VUZ41123.1"/>
    <property type="molecule type" value="Genomic_DNA"/>
</dbReference>
<dbReference type="GO" id="GO:0003727">
    <property type="term" value="F:single-stranded RNA binding"/>
    <property type="evidence" value="ECO:0007669"/>
    <property type="project" value="TreeGrafter"/>
</dbReference>
<dbReference type="PANTHER" id="PTHR13798:SF11">
    <property type="entry name" value="RNA-BINDING PROTEIN 7-RELATED"/>
    <property type="match status" value="1"/>
</dbReference>
<dbReference type="SMART" id="SM00360">
    <property type="entry name" value="RRM"/>
    <property type="match status" value="1"/>
</dbReference>
<dbReference type="AlphaFoldDB" id="A0A0R3SI64"/>
<keyword evidence="2 4" id="KW-0694">RNA-binding</keyword>
<dbReference type="InterPro" id="IPR035979">
    <property type="entry name" value="RBD_domain_sf"/>
</dbReference>
<evidence type="ECO:0000313" key="8">
    <source>
        <dbReference type="Proteomes" id="UP000274504"/>
    </source>
</evidence>
<dbReference type="Proteomes" id="UP000321570">
    <property type="component" value="Unassembled WGS sequence"/>
</dbReference>
<dbReference type="Pfam" id="PF00076">
    <property type="entry name" value="RRM_1"/>
    <property type="match status" value="1"/>
</dbReference>
<evidence type="ECO:0000256" key="4">
    <source>
        <dbReference type="PROSITE-ProRule" id="PRU00176"/>
    </source>
</evidence>
<protein>
    <submittedName>
        <fullName evidence="10">RRM domain-containing protein</fullName>
    </submittedName>
</protein>
<sequence length="166" mass="19194">MEIDRTLYISNLPPDISDVLVYELFLQAGPLESVTLKGGYGFVTFEDEDSVLYSCSLFEGVRLYNHELKIRPRQGSKFENIQIKQYPPYAFTPQPPLLLEPSCDRPGDRTRYPAVAPISNSYMHEPRGHFGAPIFHNMQLLAPPHSNKRSYREPLLPGYDRRYRPY</sequence>
<accession>A0A0R3SI64</accession>
<evidence type="ECO:0000313" key="9">
    <source>
        <dbReference type="Proteomes" id="UP000321570"/>
    </source>
</evidence>
<dbReference type="InterPro" id="IPR052285">
    <property type="entry name" value="NEXT_complex_subunit"/>
</dbReference>
<keyword evidence="3" id="KW-0539">Nucleus</keyword>
<evidence type="ECO:0000313" key="7">
    <source>
        <dbReference type="EMBL" id="VUZ41123.1"/>
    </source>
</evidence>
<proteinExistence type="predicted"/>
<feature type="domain" description="RRM" evidence="5">
    <location>
        <begin position="5"/>
        <end position="75"/>
    </location>
</feature>
<dbReference type="PROSITE" id="PS50102">
    <property type="entry name" value="RRM"/>
    <property type="match status" value="1"/>
</dbReference>
<keyword evidence="9" id="KW-1185">Reference proteome</keyword>
<evidence type="ECO:0000313" key="10">
    <source>
        <dbReference type="WBParaSite" id="HDID_0000462901-mRNA-1"/>
    </source>
</evidence>
<organism evidence="10">
    <name type="scientific">Hymenolepis diminuta</name>
    <name type="common">Rat tapeworm</name>
    <dbReference type="NCBI Taxonomy" id="6216"/>
    <lineage>
        <taxon>Eukaryota</taxon>
        <taxon>Metazoa</taxon>
        <taxon>Spiralia</taxon>
        <taxon>Lophotrochozoa</taxon>
        <taxon>Platyhelminthes</taxon>
        <taxon>Cestoda</taxon>
        <taxon>Eucestoda</taxon>
        <taxon>Cyclophyllidea</taxon>
        <taxon>Hymenolepididae</taxon>
        <taxon>Hymenolepis</taxon>
    </lineage>
</organism>